<dbReference type="AlphaFoldDB" id="A0A2Z4JBD6"/>
<accession>A0A2Z4JBD6</accession>
<protein>
    <recommendedName>
        <fullName evidence="5">Group II intron reverse transcriptase/maturase</fullName>
    </recommendedName>
</protein>
<evidence type="ECO:0000256" key="1">
    <source>
        <dbReference type="SAM" id="MobiDB-lite"/>
    </source>
</evidence>
<organism evidence="3 4">
    <name type="scientific">Streptomyces cadmiisoli</name>
    <dbReference type="NCBI Taxonomy" id="2184053"/>
    <lineage>
        <taxon>Bacteria</taxon>
        <taxon>Bacillati</taxon>
        <taxon>Actinomycetota</taxon>
        <taxon>Actinomycetes</taxon>
        <taxon>Kitasatosporales</taxon>
        <taxon>Streptomycetaceae</taxon>
        <taxon>Streptomyces</taxon>
        <taxon>Streptomyces aurantiacus group</taxon>
    </lineage>
</organism>
<reference evidence="3 4" key="1">
    <citation type="journal article" date="2019" name="Int. J. Syst. Evol. Microbiol.">
        <title>Streptomyces cadmiisoli sp. nov., a novel actinomycete isolated from cadmium-contaminated soil.</title>
        <authorList>
            <person name="Li K."/>
            <person name="Tang X."/>
            <person name="Zhao J."/>
            <person name="Guo Y."/>
            <person name="Tang Y."/>
            <person name="Gao J."/>
        </authorList>
    </citation>
    <scope>NUCLEOTIDE SEQUENCE [LARGE SCALE GENOMIC DNA]</scope>
    <source>
        <strain evidence="3 4">ZFG47</strain>
    </source>
</reference>
<keyword evidence="4" id="KW-1185">Reference proteome</keyword>
<dbReference type="KEGG" id="scad:DN051_00775"/>
<evidence type="ECO:0008006" key="5">
    <source>
        <dbReference type="Google" id="ProtNLM"/>
    </source>
</evidence>
<evidence type="ECO:0000313" key="3">
    <source>
        <dbReference type="EMBL" id="AWW42038.1"/>
    </source>
</evidence>
<feature type="region of interest" description="Disordered" evidence="1">
    <location>
        <begin position="1"/>
        <end position="20"/>
    </location>
</feature>
<gene>
    <name evidence="2" type="ORF">DN051_00775</name>
    <name evidence="3" type="ORF">DN051_40035</name>
</gene>
<dbReference type="EMBL" id="CP030073">
    <property type="protein sequence ID" value="AWW42038.1"/>
    <property type="molecule type" value="Genomic_DNA"/>
</dbReference>
<dbReference type="EMBL" id="CP030073">
    <property type="protein sequence ID" value="AWW35401.1"/>
    <property type="molecule type" value="Genomic_DNA"/>
</dbReference>
<proteinExistence type="predicted"/>
<evidence type="ECO:0000313" key="2">
    <source>
        <dbReference type="EMBL" id="AWW35401.1"/>
    </source>
</evidence>
<evidence type="ECO:0000313" key="4">
    <source>
        <dbReference type="Proteomes" id="UP000249616"/>
    </source>
</evidence>
<dbReference type="KEGG" id="scad:DN051_40035"/>
<dbReference type="RefSeq" id="WP_112437595.1">
    <property type="nucleotide sequence ID" value="NZ_CBDRHE010000117.1"/>
</dbReference>
<name>A0A2Z4JBD6_9ACTN</name>
<sequence>MHSGSAPAERSGRSARLTEDVHREQASSLWELLLSKENLLAALDRVEANRGVPGVDGMTTAELWPWIAVHWPEVRAELDAGTYRPAPVRQVIIPKPGGGERMLGVPTVLA</sequence>
<dbReference type="Proteomes" id="UP000249616">
    <property type="component" value="Chromosome"/>
</dbReference>
<feature type="compositionally biased region" description="Basic and acidic residues" evidence="1">
    <location>
        <begin position="10"/>
        <end position="20"/>
    </location>
</feature>